<organism evidence="1 2">
    <name type="scientific">Nonomuraea roseola</name>
    <dbReference type="NCBI Taxonomy" id="46179"/>
    <lineage>
        <taxon>Bacteria</taxon>
        <taxon>Bacillati</taxon>
        <taxon>Actinomycetota</taxon>
        <taxon>Actinomycetes</taxon>
        <taxon>Streptosporangiales</taxon>
        <taxon>Streptosporangiaceae</taxon>
        <taxon>Nonomuraea</taxon>
    </lineage>
</organism>
<dbReference type="SUPFAM" id="SSF52540">
    <property type="entry name" value="P-loop containing nucleoside triphosphate hydrolases"/>
    <property type="match status" value="1"/>
</dbReference>
<reference evidence="1 2" key="1">
    <citation type="submission" date="2024-09" db="EMBL/GenBank/DDBJ databases">
        <authorList>
            <person name="Sun Q."/>
            <person name="Mori K."/>
        </authorList>
    </citation>
    <scope>NUCLEOTIDE SEQUENCE [LARGE SCALE GENOMIC DNA]</scope>
    <source>
        <strain evidence="1 2">JCM 3323</strain>
    </source>
</reference>
<evidence type="ECO:0000313" key="2">
    <source>
        <dbReference type="Proteomes" id="UP001589646"/>
    </source>
</evidence>
<gene>
    <name evidence="1" type="ORF">ACFFRN_08615</name>
</gene>
<sequence>RLMAGRTVVMVAHRLRTVQRADHIVFLDGGRIAEQGSHDELLHRSGRYADFWSVSAAPALGE</sequence>
<keyword evidence="1" id="KW-0547">Nucleotide-binding</keyword>
<accession>A0ABV5PTW9</accession>
<feature type="non-terminal residue" evidence="1">
    <location>
        <position position="1"/>
    </location>
</feature>
<evidence type="ECO:0000313" key="1">
    <source>
        <dbReference type="EMBL" id="MFB9526671.1"/>
    </source>
</evidence>
<dbReference type="GO" id="GO:0005524">
    <property type="term" value="F:ATP binding"/>
    <property type="evidence" value="ECO:0007669"/>
    <property type="project" value="UniProtKB-KW"/>
</dbReference>
<dbReference type="PANTHER" id="PTHR43394:SF1">
    <property type="entry name" value="ATP-BINDING CASSETTE SUB-FAMILY B MEMBER 10, MITOCHONDRIAL"/>
    <property type="match status" value="1"/>
</dbReference>
<protein>
    <submittedName>
        <fullName evidence="1">ABC transporter ATP-binding protein</fullName>
    </submittedName>
</protein>
<dbReference type="EMBL" id="JBHMCE010000002">
    <property type="protein sequence ID" value="MFB9526671.1"/>
    <property type="molecule type" value="Genomic_DNA"/>
</dbReference>
<dbReference type="Gene3D" id="3.40.50.300">
    <property type="entry name" value="P-loop containing nucleotide triphosphate hydrolases"/>
    <property type="match status" value="1"/>
</dbReference>
<comment type="caution">
    <text evidence="1">The sequence shown here is derived from an EMBL/GenBank/DDBJ whole genome shotgun (WGS) entry which is preliminary data.</text>
</comment>
<dbReference type="PANTHER" id="PTHR43394">
    <property type="entry name" value="ATP-DEPENDENT PERMEASE MDL1, MITOCHONDRIAL"/>
    <property type="match status" value="1"/>
</dbReference>
<keyword evidence="1" id="KW-0067">ATP-binding</keyword>
<keyword evidence="2" id="KW-1185">Reference proteome</keyword>
<name>A0ABV5PTW9_9ACTN</name>
<dbReference type="InterPro" id="IPR027417">
    <property type="entry name" value="P-loop_NTPase"/>
</dbReference>
<proteinExistence type="predicted"/>
<dbReference type="InterPro" id="IPR039421">
    <property type="entry name" value="Type_1_exporter"/>
</dbReference>
<dbReference type="Proteomes" id="UP001589646">
    <property type="component" value="Unassembled WGS sequence"/>
</dbReference>